<dbReference type="Pfam" id="PF11168">
    <property type="entry name" value="DUF2955"/>
    <property type="match status" value="1"/>
</dbReference>
<accession>I2B950</accession>
<dbReference type="InterPro" id="IPR022604">
    <property type="entry name" value="DUF2955"/>
</dbReference>
<dbReference type="Proteomes" id="UP000001955">
    <property type="component" value="Chromosome"/>
</dbReference>
<evidence type="ECO:0000256" key="2">
    <source>
        <dbReference type="ARBA" id="ARBA00022692"/>
    </source>
</evidence>
<feature type="domain" description="Integral membrane bound transporter" evidence="6">
    <location>
        <begin position="174"/>
        <end position="303"/>
    </location>
</feature>
<feature type="transmembrane region" description="Helical" evidence="5">
    <location>
        <begin position="18"/>
        <end position="37"/>
    </location>
</feature>
<feature type="transmembrane region" description="Helical" evidence="5">
    <location>
        <begin position="288"/>
        <end position="308"/>
    </location>
</feature>
<reference evidence="7 8" key="1">
    <citation type="journal article" date="2012" name="J. Bacteriol.">
        <title>Complete genome sequence of the B12-producing Shimwellia blattae strain DSM 4481, isolated from a cockroach.</title>
        <authorList>
            <person name="Brzuszkiewicz E."/>
            <person name="Waschkowitz T."/>
            <person name="Wiezer A."/>
            <person name="Daniel R."/>
        </authorList>
    </citation>
    <scope>NUCLEOTIDE SEQUENCE [LARGE SCALE GENOMIC DNA]</scope>
    <source>
        <strain evidence="8">ATCC 29907 / DSM 4481 / JCM 1650 / NBRC 105725 / CDC 9005-74</strain>
    </source>
</reference>
<evidence type="ECO:0000256" key="1">
    <source>
        <dbReference type="ARBA" id="ARBA00004141"/>
    </source>
</evidence>
<dbReference type="InterPro" id="IPR016926">
    <property type="entry name" value="UCP029594"/>
</dbReference>
<dbReference type="PIRSF" id="PIRSF029594">
    <property type="entry name" value="UCP029594"/>
    <property type="match status" value="1"/>
</dbReference>
<name>I2B950_SHIBC</name>
<dbReference type="EMBL" id="CP001560">
    <property type="protein sequence ID" value="AFJ47054.1"/>
    <property type="molecule type" value="Genomic_DNA"/>
</dbReference>
<evidence type="ECO:0000259" key="6">
    <source>
        <dbReference type="Pfam" id="PF13515"/>
    </source>
</evidence>
<feature type="transmembrane region" description="Helical" evidence="5">
    <location>
        <begin position="121"/>
        <end position="139"/>
    </location>
</feature>
<evidence type="ECO:0000256" key="4">
    <source>
        <dbReference type="ARBA" id="ARBA00023136"/>
    </source>
</evidence>
<keyword evidence="8" id="KW-1185">Reference proteome</keyword>
<proteinExistence type="predicted"/>
<evidence type="ECO:0000313" key="8">
    <source>
        <dbReference type="Proteomes" id="UP000001955"/>
    </source>
</evidence>
<feature type="transmembrane region" description="Helical" evidence="5">
    <location>
        <begin position="212"/>
        <end position="229"/>
    </location>
</feature>
<organism evidence="7 8">
    <name type="scientific">Shimwellia blattae (strain ATCC 29907 / DSM 4481 / JCM 1650 / NBRC 105725 / CDC 9005-74)</name>
    <name type="common">Escherichia blattae</name>
    <dbReference type="NCBI Taxonomy" id="630626"/>
    <lineage>
        <taxon>Bacteria</taxon>
        <taxon>Pseudomonadati</taxon>
        <taxon>Pseudomonadota</taxon>
        <taxon>Gammaproteobacteria</taxon>
        <taxon>Enterobacterales</taxon>
        <taxon>Enterobacteriaceae</taxon>
        <taxon>Shimwellia</taxon>
    </lineage>
</organism>
<dbReference type="Pfam" id="PF13515">
    <property type="entry name" value="FUSC_2"/>
    <property type="match status" value="1"/>
</dbReference>
<evidence type="ECO:0000313" key="7">
    <source>
        <dbReference type="EMBL" id="AFJ47054.1"/>
    </source>
</evidence>
<dbReference type="AlphaFoldDB" id="I2B950"/>
<dbReference type="STRING" id="630626.EBL_c19620"/>
<evidence type="ECO:0000256" key="5">
    <source>
        <dbReference type="SAM" id="Phobius"/>
    </source>
</evidence>
<keyword evidence="3 5" id="KW-1133">Transmembrane helix</keyword>
<keyword evidence="2 5" id="KW-0812">Transmembrane</keyword>
<feature type="transmembrane region" description="Helical" evidence="5">
    <location>
        <begin position="259"/>
        <end position="276"/>
    </location>
</feature>
<evidence type="ECO:0000256" key="3">
    <source>
        <dbReference type="ARBA" id="ARBA00022989"/>
    </source>
</evidence>
<dbReference type="KEGG" id="ebt:EBL_c19620"/>
<feature type="transmembrane region" description="Helical" evidence="5">
    <location>
        <begin position="235"/>
        <end position="252"/>
    </location>
</feature>
<gene>
    <name evidence="7" type="ordered locus">EBL_c19620</name>
</gene>
<dbReference type="InterPro" id="IPR049453">
    <property type="entry name" value="Memb_transporter_dom"/>
</dbReference>
<sequence>MLGAFICFLTPKFFDWNYGSYFAVYPMIIMGLVPVLTRHIVRQFLMSGVFNVLVTIIIADVFVDEPVIMIILMLLVNLLCFWLMASGMAFLAGAHSVLAIHAMVQLGSYNTTDLLDLCTSHLVATLLATGSAFLAFVLFPDKTPRSPPPKMTKSYPELIHQVLFSAGIATISFIAFQMFDEKDSLSAQAATLLILFPLRWSGAYAASIDRMFGTLIGSAAAILMQAVLFTWGENITLQTMFYLLGVMIFAAEHIRERRGPARGFCSMTALAIFFGLKSPGSDVFYTAMYRLASVAVAVFITLMLAYLLHRLLLRYWPTSS</sequence>
<comment type="subcellular location">
    <subcellularLocation>
        <location evidence="1">Membrane</location>
        <topology evidence="1">Multi-pass membrane protein</topology>
    </subcellularLocation>
</comment>
<dbReference type="eggNOG" id="ENOG502Z7UT">
    <property type="taxonomic scope" value="Bacteria"/>
</dbReference>
<feature type="transmembrane region" description="Helical" evidence="5">
    <location>
        <begin position="44"/>
        <end position="62"/>
    </location>
</feature>
<keyword evidence="4 5" id="KW-0472">Membrane</keyword>
<dbReference type="HOGENOM" id="CLU_069815_0_0_6"/>
<feature type="transmembrane region" description="Helical" evidence="5">
    <location>
        <begin position="159"/>
        <end position="179"/>
    </location>
</feature>
<protein>
    <recommendedName>
        <fullName evidence="6">Integral membrane bound transporter domain-containing protein</fullName>
    </recommendedName>
</protein>